<sequence length="346" mass="36443">MTETMRRWEMDETGQNTLELREVPVPKPGPGEVLVKVTAAALNYRDKLVIDGSMALPLTFPFTPGSDLAGTVVALGENVTRFQTGDRVISTFAPGWIDGAPLGDARTPPYRTLGGTYPGVLAEYVAFSQEWLVRAPETLSDAEASTLPCAGLTAWFALIEKGKLHAGQSVLVEGTGGVALFGLQIAKAHGAQVLVVSGSTDKLERAKTLGADHGIDRTSVDWVEAVWRITGDRGVDHIVELVGGPHVAKAVQAAAIGGHIHQIGVFEGFDIAAPAGPLMLKNVTVHGIGVGHRRALADLVAAVDHAGIKPVIDTIHPLAELPAALDQLDRGPFGKIVIELVLGQND</sequence>
<dbReference type="Pfam" id="PF08240">
    <property type="entry name" value="ADH_N"/>
    <property type="match status" value="1"/>
</dbReference>
<dbReference type="Gene3D" id="3.40.50.720">
    <property type="entry name" value="NAD(P)-binding Rossmann-like Domain"/>
    <property type="match status" value="1"/>
</dbReference>
<dbReference type="PANTHER" id="PTHR45033:SF2">
    <property type="entry name" value="ZINC-TYPE ALCOHOL DEHYDROGENASE-LIKE PROTEIN C1773.06C"/>
    <property type="match status" value="1"/>
</dbReference>
<dbReference type="EC" id="1.1.1.-" evidence="2"/>
<dbReference type="EMBL" id="JBHUIJ010000015">
    <property type="protein sequence ID" value="MFD2238208.1"/>
    <property type="molecule type" value="Genomic_DNA"/>
</dbReference>
<keyword evidence="3" id="KW-1185">Reference proteome</keyword>
<dbReference type="GO" id="GO:0016491">
    <property type="term" value="F:oxidoreductase activity"/>
    <property type="evidence" value="ECO:0007669"/>
    <property type="project" value="UniProtKB-KW"/>
</dbReference>
<comment type="caution">
    <text evidence="2">The sequence shown here is derived from an EMBL/GenBank/DDBJ whole genome shotgun (WGS) entry which is preliminary data.</text>
</comment>
<accession>A0ABW5CQ70</accession>
<dbReference type="InterPro" id="IPR013149">
    <property type="entry name" value="ADH-like_C"/>
</dbReference>
<dbReference type="SMART" id="SM00829">
    <property type="entry name" value="PKS_ER"/>
    <property type="match status" value="1"/>
</dbReference>
<dbReference type="SUPFAM" id="SSF51735">
    <property type="entry name" value="NAD(P)-binding Rossmann-fold domains"/>
    <property type="match status" value="1"/>
</dbReference>
<keyword evidence="2" id="KW-0560">Oxidoreductase</keyword>
<evidence type="ECO:0000259" key="1">
    <source>
        <dbReference type="SMART" id="SM00829"/>
    </source>
</evidence>
<dbReference type="CDD" id="cd08276">
    <property type="entry name" value="MDR7"/>
    <property type="match status" value="1"/>
</dbReference>
<dbReference type="SUPFAM" id="SSF50129">
    <property type="entry name" value="GroES-like"/>
    <property type="match status" value="1"/>
</dbReference>
<reference evidence="3" key="1">
    <citation type="journal article" date="2019" name="Int. J. Syst. Evol. Microbiol.">
        <title>The Global Catalogue of Microorganisms (GCM) 10K type strain sequencing project: providing services to taxonomists for standard genome sequencing and annotation.</title>
        <authorList>
            <consortium name="The Broad Institute Genomics Platform"/>
            <consortium name="The Broad Institute Genome Sequencing Center for Infectious Disease"/>
            <person name="Wu L."/>
            <person name="Ma J."/>
        </authorList>
    </citation>
    <scope>NUCLEOTIDE SEQUENCE [LARGE SCALE GENOMIC DNA]</scope>
    <source>
        <strain evidence="3">ZS-35-S2</strain>
    </source>
</reference>
<name>A0ABW5CQ70_9HYPH</name>
<dbReference type="PANTHER" id="PTHR45033">
    <property type="match status" value="1"/>
</dbReference>
<proteinExistence type="predicted"/>
<dbReference type="InterPro" id="IPR013154">
    <property type="entry name" value="ADH-like_N"/>
</dbReference>
<dbReference type="InterPro" id="IPR036291">
    <property type="entry name" value="NAD(P)-bd_dom_sf"/>
</dbReference>
<dbReference type="InterPro" id="IPR011032">
    <property type="entry name" value="GroES-like_sf"/>
</dbReference>
<evidence type="ECO:0000313" key="2">
    <source>
        <dbReference type="EMBL" id="MFD2238208.1"/>
    </source>
</evidence>
<dbReference type="RefSeq" id="WP_209738936.1">
    <property type="nucleotide sequence ID" value="NZ_CP072611.1"/>
</dbReference>
<dbReference type="Proteomes" id="UP001597371">
    <property type="component" value="Unassembled WGS sequence"/>
</dbReference>
<dbReference type="InterPro" id="IPR020843">
    <property type="entry name" value="ER"/>
</dbReference>
<dbReference type="InterPro" id="IPR052711">
    <property type="entry name" value="Zinc_ADH-like"/>
</dbReference>
<feature type="domain" description="Enoyl reductase (ER)" evidence="1">
    <location>
        <begin position="14"/>
        <end position="338"/>
    </location>
</feature>
<dbReference type="Gene3D" id="3.90.180.10">
    <property type="entry name" value="Medium-chain alcohol dehydrogenases, catalytic domain"/>
    <property type="match status" value="1"/>
</dbReference>
<protein>
    <submittedName>
        <fullName evidence="2">NAD(P)-dependent alcohol dehydrogenase</fullName>
        <ecNumber evidence="2">1.1.1.-</ecNumber>
    </submittedName>
</protein>
<dbReference type="Pfam" id="PF00107">
    <property type="entry name" value="ADH_zinc_N"/>
    <property type="match status" value="1"/>
</dbReference>
<evidence type="ECO:0000313" key="3">
    <source>
        <dbReference type="Proteomes" id="UP001597371"/>
    </source>
</evidence>
<organism evidence="2 3">
    <name type="scientific">Aureimonas populi</name>
    <dbReference type="NCBI Taxonomy" id="1701758"/>
    <lineage>
        <taxon>Bacteria</taxon>
        <taxon>Pseudomonadati</taxon>
        <taxon>Pseudomonadota</taxon>
        <taxon>Alphaproteobacteria</taxon>
        <taxon>Hyphomicrobiales</taxon>
        <taxon>Aurantimonadaceae</taxon>
        <taxon>Aureimonas</taxon>
    </lineage>
</organism>
<gene>
    <name evidence="2" type="ORF">ACFSKQ_12165</name>
</gene>